<dbReference type="SUPFAM" id="SSF51679">
    <property type="entry name" value="Bacterial luciferase-like"/>
    <property type="match status" value="1"/>
</dbReference>
<dbReference type="PANTHER" id="PTHR43244:SF1">
    <property type="entry name" value="5,10-METHYLENETETRAHYDROMETHANOPTERIN REDUCTASE"/>
    <property type="match status" value="1"/>
</dbReference>
<dbReference type="Proteomes" id="UP000566324">
    <property type="component" value="Unassembled WGS sequence"/>
</dbReference>
<dbReference type="PANTHER" id="PTHR43244">
    <property type="match status" value="1"/>
</dbReference>
<proteinExistence type="predicted"/>
<reference evidence="3 4" key="1">
    <citation type="submission" date="2020-08" db="EMBL/GenBank/DDBJ databases">
        <title>Genomic Encyclopedia of Type Strains, Phase IV (KMG-IV): sequencing the most valuable type-strain genomes for metagenomic binning, comparative biology and taxonomic classification.</title>
        <authorList>
            <person name="Goeker M."/>
        </authorList>
    </citation>
    <scope>NUCLEOTIDE SEQUENCE [LARGE SCALE GENOMIC DNA]</scope>
    <source>
        <strain evidence="3 4">DSM 17328</strain>
    </source>
</reference>
<dbReference type="InterPro" id="IPR050564">
    <property type="entry name" value="F420-G6PD/mer"/>
</dbReference>
<dbReference type="AlphaFoldDB" id="A0A7W7B0I5"/>
<keyword evidence="1" id="KW-0560">Oxidoreductase</keyword>
<evidence type="ECO:0000259" key="2">
    <source>
        <dbReference type="Pfam" id="PF00296"/>
    </source>
</evidence>
<sequence>MLIDRLNAYILPGRAAHPAPGLDQAKAGEALGLGGIFLSERWETKELGAVMGALTQATGRVKLVAGLTHFGTRHPLVQAGMGATLQMLSGNRFILGFGRAVPPLFRKLGITVLNNAGMADHVGILRRLWAGESVSYSGPAGDYPEMQLAQPCDAPPPVILGAVGPKTLALGGAHFDGVVLHPFLTTEGVARSARIVRDAARDAGRDPEAVTIYATVVTAPDNLLPKQREDILEARAVSYFMHREVGLPIVSMNGWDEAPMDRLVETGLSRLEYGQGDIAEARRQMAEAVAMLPDEWLEQGAAIGSLSRCATRLAEYRAAGADQILLHGTTPDQQEDIVAAVRALDG</sequence>
<dbReference type="RefSeq" id="WP_184066637.1">
    <property type="nucleotide sequence ID" value="NZ_JACHNZ010000011.1"/>
</dbReference>
<comment type="caution">
    <text evidence="3">The sequence shown here is derived from an EMBL/GenBank/DDBJ whole genome shotgun (WGS) entry which is preliminary data.</text>
</comment>
<organism evidence="3 4">
    <name type="scientific">Sphingosinicella soli</name>
    <dbReference type="NCBI Taxonomy" id="333708"/>
    <lineage>
        <taxon>Bacteria</taxon>
        <taxon>Pseudomonadati</taxon>
        <taxon>Pseudomonadota</taxon>
        <taxon>Alphaproteobacteria</taxon>
        <taxon>Sphingomonadales</taxon>
        <taxon>Sphingosinicellaceae</taxon>
        <taxon>Sphingosinicella</taxon>
    </lineage>
</organism>
<dbReference type="Gene3D" id="3.20.20.30">
    <property type="entry name" value="Luciferase-like domain"/>
    <property type="match status" value="1"/>
</dbReference>
<evidence type="ECO:0000256" key="1">
    <source>
        <dbReference type="ARBA" id="ARBA00023002"/>
    </source>
</evidence>
<feature type="domain" description="Luciferase-like" evidence="2">
    <location>
        <begin position="17"/>
        <end position="323"/>
    </location>
</feature>
<accession>A0A7W7B0I5</accession>
<dbReference type="InterPro" id="IPR011251">
    <property type="entry name" value="Luciferase-like_dom"/>
</dbReference>
<dbReference type="CDD" id="cd01097">
    <property type="entry name" value="Tetrahydromethanopterin_reductase"/>
    <property type="match status" value="1"/>
</dbReference>
<dbReference type="NCBIfam" id="TIGR03857">
    <property type="entry name" value="F420_MSMEG_2249"/>
    <property type="match status" value="1"/>
</dbReference>
<name>A0A7W7B0I5_9SPHN</name>
<keyword evidence="4" id="KW-1185">Reference proteome</keyword>
<protein>
    <submittedName>
        <fullName evidence="3">Putative F420-dependent oxidoreductase</fullName>
    </submittedName>
</protein>
<dbReference type="InterPro" id="IPR022378">
    <property type="entry name" value="F420_OxRdatse_MSMEG2249_pred"/>
</dbReference>
<dbReference type="GO" id="GO:0016705">
    <property type="term" value="F:oxidoreductase activity, acting on paired donors, with incorporation or reduction of molecular oxygen"/>
    <property type="evidence" value="ECO:0007669"/>
    <property type="project" value="InterPro"/>
</dbReference>
<dbReference type="InterPro" id="IPR036661">
    <property type="entry name" value="Luciferase-like_sf"/>
</dbReference>
<dbReference type="EMBL" id="JACHNZ010000011">
    <property type="protein sequence ID" value="MBB4631619.1"/>
    <property type="molecule type" value="Genomic_DNA"/>
</dbReference>
<dbReference type="Pfam" id="PF00296">
    <property type="entry name" value="Bac_luciferase"/>
    <property type="match status" value="1"/>
</dbReference>
<evidence type="ECO:0000313" key="4">
    <source>
        <dbReference type="Proteomes" id="UP000566324"/>
    </source>
</evidence>
<evidence type="ECO:0000313" key="3">
    <source>
        <dbReference type="EMBL" id="MBB4631619.1"/>
    </source>
</evidence>
<gene>
    <name evidence="3" type="ORF">GGQ98_001231</name>
</gene>